<evidence type="ECO:0000256" key="1">
    <source>
        <dbReference type="SAM" id="MobiDB-lite"/>
    </source>
</evidence>
<keyword evidence="3" id="KW-0808">Transferase</keyword>
<dbReference type="Gene3D" id="3.90.550.10">
    <property type="entry name" value="Spore Coat Polysaccharide Biosynthesis Protein SpsA, Chain A"/>
    <property type="match status" value="1"/>
</dbReference>
<dbReference type="RefSeq" id="WP_140036707.1">
    <property type="nucleotide sequence ID" value="NZ_CP041040.1"/>
</dbReference>
<feature type="transmembrane region" description="Helical" evidence="2">
    <location>
        <begin position="512"/>
        <end position="539"/>
    </location>
</feature>
<organism evidence="3 4">
    <name type="scientific">Microbacterium foliorum</name>
    <dbReference type="NCBI Taxonomy" id="104336"/>
    <lineage>
        <taxon>Bacteria</taxon>
        <taxon>Bacillati</taxon>
        <taxon>Actinomycetota</taxon>
        <taxon>Actinomycetes</taxon>
        <taxon>Micrococcales</taxon>
        <taxon>Microbacteriaceae</taxon>
        <taxon>Microbacterium</taxon>
    </lineage>
</organism>
<keyword evidence="2" id="KW-1133">Transmembrane helix</keyword>
<keyword evidence="2" id="KW-0812">Transmembrane</keyword>
<accession>A0A4Y5YPJ2</accession>
<dbReference type="EMBL" id="CP041040">
    <property type="protein sequence ID" value="QDE34446.1"/>
    <property type="molecule type" value="Genomic_DNA"/>
</dbReference>
<dbReference type="Pfam" id="PF13641">
    <property type="entry name" value="Glyco_tranf_2_3"/>
    <property type="match status" value="1"/>
</dbReference>
<name>A0A4Y5YPJ2_9MICO</name>
<proteinExistence type="predicted"/>
<dbReference type="SUPFAM" id="SSF53448">
    <property type="entry name" value="Nucleotide-diphospho-sugar transferases"/>
    <property type="match status" value="1"/>
</dbReference>
<reference evidence="3 4" key="1">
    <citation type="submission" date="2019-06" db="EMBL/GenBank/DDBJ databases">
        <title>Complete genome of Microbacterium foliorum M2.</title>
        <authorList>
            <person name="Cao G."/>
        </authorList>
    </citation>
    <scope>NUCLEOTIDE SEQUENCE [LARGE SCALE GENOMIC DNA]</scope>
    <source>
        <strain evidence="3 4">M2</strain>
    </source>
</reference>
<sequence>MPARVHAIIVARPGSSARAQLLRTLDALRSQTAPPAAITLVMCGDAASARESEAIASSVEGIIQARGSTSFADAVELARPRILEGSAVWLLAHDTAPHERALERLVGTLERSPSAAIVAPKLVQTDNDREIVSLGVSMTTLGRAVELAGGELDQGQHDGSDDALGADIRGMLIRGEVRDALRPDPALAGADLGLDLGVRARLGGGRVVLAPSARVSVSPDGPAALPTARGRRAFVTRLAQLHRRLAYAPAIAVPLHWLSLLPLALWRSLTDLVSKRPEAVAPEWAAAVTAMFRFGAIARSRARIRSFRTSSWSSIAPLRVSSSDLRRRLDDGHGSEGGAASELRFFSGGGAWAVLGALVVSLATFTTIVAWPVLGGGALLPLRETVGALWSDAAWGLRGLGVDVVGPADPFAGVLAVLGSLWPGAPSFSLVLLWVLALPLAVLGGWFAATRVTDRAGLRIFAGIVWALAPTFLTALVDGRPAGVLVHLLLPWLFHAAAVAHRSWGAAGAASILFAAVAACAPSLAPALLLLWVVALGITLAGARIRGAVRLLWVPVPAVALFAPLVLWQLSNGDVLAVLADPGSVWNGPQATADAAGRLALATGFPSADMAGWASWLGVELTPWVGVLLAPLALLALASSVAPRWRAGITLLVVALSGLATAFLAVGIAVSFAQGVPVAIWPGSGLSLAWIGVTGAALVTLDTALSMPRVRVVSAAVAALSIAVCAVPALAAFHSDSSHSDSSELRDGPASTLPAYVAAQAGADRQIGTLVLTPQNDGGLATEVAWGGSETLSAQTTILSTATELRGADLTTLAVDLLSARDFDAADELGKTGISYVLVAQVSGEESDRARSLRTAAVTSLDQRAGFVQAGSTDRGVLYRLEADASPRTPLSSAQQATARLVITTQLVLVLAALLLSVPTRASRRAARAKSRIVGRAPEEPLVLPRHPEDRDGPEGTEDREDPRASREDAGDPAADGKAGDGSADAQKTDAPVETGSSSGPHQDAEIGPGDAVDDPDHAAGATDQVDRGFEQDERER</sequence>
<feature type="transmembrane region" description="Helical" evidence="2">
    <location>
        <begin position="351"/>
        <end position="374"/>
    </location>
</feature>
<dbReference type="InterPro" id="IPR029044">
    <property type="entry name" value="Nucleotide-diphossugar_trans"/>
</dbReference>
<dbReference type="Proteomes" id="UP000316125">
    <property type="component" value="Chromosome"/>
</dbReference>
<dbReference type="AlphaFoldDB" id="A0A4Y5YPJ2"/>
<evidence type="ECO:0000313" key="3">
    <source>
        <dbReference type="EMBL" id="QDE34446.1"/>
    </source>
</evidence>
<keyword evidence="2" id="KW-0472">Membrane</keyword>
<feature type="transmembrane region" description="Helical" evidence="2">
    <location>
        <begin position="613"/>
        <end position="637"/>
    </location>
</feature>
<feature type="transmembrane region" description="Helical" evidence="2">
    <location>
        <begin position="245"/>
        <end position="267"/>
    </location>
</feature>
<feature type="compositionally biased region" description="Low complexity" evidence="1">
    <location>
        <begin position="972"/>
        <end position="986"/>
    </location>
</feature>
<gene>
    <name evidence="3" type="ORF">FIV50_06375</name>
</gene>
<evidence type="ECO:0000256" key="2">
    <source>
        <dbReference type="SAM" id="Phobius"/>
    </source>
</evidence>
<feature type="region of interest" description="Disordered" evidence="1">
    <location>
        <begin position="926"/>
        <end position="1037"/>
    </location>
</feature>
<protein>
    <submittedName>
        <fullName evidence="3">Glycosyltransferase</fullName>
    </submittedName>
</protein>
<feature type="transmembrane region" description="Helical" evidence="2">
    <location>
        <begin position="551"/>
        <end position="570"/>
    </location>
</feature>
<feature type="transmembrane region" description="Helical" evidence="2">
    <location>
        <begin position="679"/>
        <end position="701"/>
    </location>
</feature>
<feature type="transmembrane region" description="Helical" evidence="2">
    <location>
        <begin position="897"/>
        <end position="918"/>
    </location>
</feature>
<feature type="transmembrane region" description="Helical" evidence="2">
    <location>
        <begin position="649"/>
        <end position="673"/>
    </location>
</feature>
<feature type="transmembrane region" description="Helical" evidence="2">
    <location>
        <begin position="456"/>
        <end position="477"/>
    </location>
</feature>
<dbReference type="GO" id="GO:0016740">
    <property type="term" value="F:transferase activity"/>
    <property type="evidence" value="ECO:0007669"/>
    <property type="project" value="UniProtKB-KW"/>
</dbReference>
<feature type="transmembrane region" description="Helical" evidence="2">
    <location>
        <begin position="713"/>
        <end position="733"/>
    </location>
</feature>
<dbReference type="OrthoDB" id="3734530at2"/>
<feature type="transmembrane region" description="Helical" evidence="2">
    <location>
        <begin position="428"/>
        <end position="449"/>
    </location>
</feature>
<evidence type="ECO:0000313" key="4">
    <source>
        <dbReference type="Proteomes" id="UP000316125"/>
    </source>
</evidence>
<feature type="compositionally biased region" description="Basic and acidic residues" evidence="1">
    <location>
        <begin position="961"/>
        <end position="970"/>
    </location>
</feature>
<feature type="compositionally biased region" description="Basic and acidic residues" evidence="1">
    <location>
        <begin position="1025"/>
        <end position="1037"/>
    </location>
</feature>